<reference evidence="2" key="1">
    <citation type="journal article" date="2022" name="Int. J. Mol. Sci.">
        <title>Draft Genome of Tanacetum Coccineum: Genomic Comparison of Closely Related Tanacetum-Family Plants.</title>
        <authorList>
            <person name="Yamashiro T."/>
            <person name="Shiraishi A."/>
            <person name="Nakayama K."/>
            <person name="Satake H."/>
        </authorList>
    </citation>
    <scope>NUCLEOTIDE SEQUENCE</scope>
</reference>
<dbReference type="InterPro" id="IPR057670">
    <property type="entry name" value="SH3_retrovirus"/>
</dbReference>
<evidence type="ECO:0000259" key="1">
    <source>
        <dbReference type="Pfam" id="PF25597"/>
    </source>
</evidence>
<evidence type="ECO:0000313" key="3">
    <source>
        <dbReference type="Proteomes" id="UP001151760"/>
    </source>
</evidence>
<dbReference type="PANTHER" id="PTHR42648:SF27">
    <property type="entry name" value="RNA-DIRECTED DNA POLYMERASE"/>
    <property type="match status" value="1"/>
</dbReference>
<dbReference type="InterPro" id="IPR012337">
    <property type="entry name" value="RNaseH-like_sf"/>
</dbReference>
<dbReference type="SUPFAM" id="SSF53098">
    <property type="entry name" value="Ribonuclease H-like"/>
    <property type="match status" value="1"/>
</dbReference>
<dbReference type="Gene3D" id="3.30.420.10">
    <property type="entry name" value="Ribonuclease H-like superfamily/Ribonuclease H"/>
    <property type="match status" value="1"/>
</dbReference>
<feature type="domain" description="Retroviral polymerase SH3-like" evidence="1">
    <location>
        <begin position="69"/>
        <end position="121"/>
    </location>
</feature>
<dbReference type="InterPro" id="IPR036397">
    <property type="entry name" value="RNaseH_sf"/>
</dbReference>
<evidence type="ECO:0000313" key="2">
    <source>
        <dbReference type="EMBL" id="GJT26484.1"/>
    </source>
</evidence>
<dbReference type="Proteomes" id="UP001151760">
    <property type="component" value="Unassembled WGS sequence"/>
</dbReference>
<accession>A0ABQ5CNJ6</accession>
<name>A0ABQ5CNJ6_9ASTR</name>
<dbReference type="PANTHER" id="PTHR42648">
    <property type="entry name" value="TRANSPOSASE, PUTATIVE-RELATED"/>
    <property type="match status" value="1"/>
</dbReference>
<dbReference type="InterPro" id="IPR039537">
    <property type="entry name" value="Retrotran_Ty1/copia-like"/>
</dbReference>
<gene>
    <name evidence="2" type="ORF">Tco_0906759</name>
</gene>
<reference evidence="2" key="2">
    <citation type="submission" date="2022-01" db="EMBL/GenBank/DDBJ databases">
        <authorList>
            <person name="Yamashiro T."/>
            <person name="Shiraishi A."/>
            <person name="Satake H."/>
            <person name="Nakayama K."/>
        </authorList>
    </citation>
    <scope>NUCLEOTIDE SEQUENCE</scope>
</reference>
<sequence length="156" mass="18205">MSDRRSRTLLDMVRSMMNLTTLPLSFWDYALKSAICILNMVPTENVEKTPYELWYGKVPNLSYLKVWGCEALVKRDTPNKLEQRFAKYIFIGYPKEMIGYYFYFSPENKIVVARYAELFEKCLISQEISGRAVDLEEIQEEDTSPSEITGNIKLLC</sequence>
<organism evidence="2 3">
    <name type="scientific">Tanacetum coccineum</name>
    <dbReference type="NCBI Taxonomy" id="301880"/>
    <lineage>
        <taxon>Eukaryota</taxon>
        <taxon>Viridiplantae</taxon>
        <taxon>Streptophyta</taxon>
        <taxon>Embryophyta</taxon>
        <taxon>Tracheophyta</taxon>
        <taxon>Spermatophyta</taxon>
        <taxon>Magnoliopsida</taxon>
        <taxon>eudicotyledons</taxon>
        <taxon>Gunneridae</taxon>
        <taxon>Pentapetalae</taxon>
        <taxon>asterids</taxon>
        <taxon>campanulids</taxon>
        <taxon>Asterales</taxon>
        <taxon>Asteraceae</taxon>
        <taxon>Asteroideae</taxon>
        <taxon>Anthemideae</taxon>
        <taxon>Anthemidinae</taxon>
        <taxon>Tanacetum</taxon>
    </lineage>
</organism>
<protein>
    <submittedName>
        <fullName evidence="2">Retrotransposon protein, putative, ty1-copia subclass</fullName>
    </submittedName>
</protein>
<keyword evidence="3" id="KW-1185">Reference proteome</keyword>
<dbReference type="Pfam" id="PF25597">
    <property type="entry name" value="SH3_retrovirus"/>
    <property type="match status" value="1"/>
</dbReference>
<comment type="caution">
    <text evidence="2">The sequence shown here is derived from an EMBL/GenBank/DDBJ whole genome shotgun (WGS) entry which is preliminary data.</text>
</comment>
<proteinExistence type="predicted"/>
<dbReference type="EMBL" id="BQNB010014297">
    <property type="protein sequence ID" value="GJT26484.1"/>
    <property type="molecule type" value="Genomic_DNA"/>
</dbReference>